<gene>
    <name evidence="1" type="ORF">LOD99_12869</name>
</gene>
<name>A0AAV7JDJ8_9METZ</name>
<comment type="caution">
    <text evidence="1">The sequence shown here is derived from an EMBL/GenBank/DDBJ whole genome shotgun (WGS) entry which is preliminary data.</text>
</comment>
<sequence length="219" mass="25135">MGAKHSRHHRRHKKKQIINDNMLGEVPVNFTTFSENPFAQKVRRYLSSIEQEGDITNLTFSFGNLSLKTGDGEYNVEVSEEGDETLISLEDEVNSKNTFLLYTYNSTAKRLNHCSFLYITDVYSSKSKVHILQANTDRPYGKPSFVSSRILTPNYHKLFSPYSRFVGTFHSETVMQSMITFVTPNMEIFYLAKNDTSLNLTDNGKNAVLFTFTPHKQHI</sequence>
<proteinExistence type="predicted"/>
<evidence type="ECO:0000313" key="2">
    <source>
        <dbReference type="Proteomes" id="UP001165289"/>
    </source>
</evidence>
<dbReference type="AlphaFoldDB" id="A0AAV7JDJ8"/>
<protein>
    <submittedName>
        <fullName evidence="1">Uncharacterized protein</fullName>
    </submittedName>
</protein>
<evidence type="ECO:0000313" key="1">
    <source>
        <dbReference type="EMBL" id="KAI6646749.1"/>
    </source>
</evidence>
<accession>A0AAV7JDJ8</accession>
<organism evidence="1 2">
    <name type="scientific">Oopsacas minuta</name>
    <dbReference type="NCBI Taxonomy" id="111878"/>
    <lineage>
        <taxon>Eukaryota</taxon>
        <taxon>Metazoa</taxon>
        <taxon>Porifera</taxon>
        <taxon>Hexactinellida</taxon>
        <taxon>Hexasterophora</taxon>
        <taxon>Lyssacinosida</taxon>
        <taxon>Leucopsacidae</taxon>
        <taxon>Oopsacas</taxon>
    </lineage>
</organism>
<reference evidence="1 2" key="1">
    <citation type="journal article" date="2023" name="BMC Biol.">
        <title>The compact genome of the sponge Oopsacas minuta (Hexactinellida) is lacking key metazoan core genes.</title>
        <authorList>
            <person name="Santini S."/>
            <person name="Schenkelaars Q."/>
            <person name="Jourda C."/>
            <person name="Duchesne M."/>
            <person name="Belahbib H."/>
            <person name="Rocher C."/>
            <person name="Selva M."/>
            <person name="Riesgo A."/>
            <person name="Vervoort M."/>
            <person name="Leys S.P."/>
            <person name="Kodjabachian L."/>
            <person name="Le Bivic A."/>
            <person name="Borchiellini C."/>
            <person name="Claverie J.M."/>
            <person name="Renard E."/>
        </authorList>
    </citation>
    <scope>NUCLEOTIDE SEQUENCE [LARGE SCALE GENOMIC DNA]</scope>
    <source>
        <strain evidence="1">SPO-2</strain>
    </source>
</reference>
<dbReference type="EMBL" id="JAKMXF010000354">
    <property type="protein sequence ID" value="KAI6646749.1"/>
    <property type="molecule type" value="Genomic_DNA"/>
</dbReference>
<keyword evidence="2" id="KW-1185">Reference proteome</keyword>
<dbReference type="Proteomes" id="UP001165289">
    <property type="component" value="Unassembled WGS sequence"/>
</dbReference>